<dbReference type="Proteomes" id="UP000324222">
    <property type="component" value="Unassembled WGS sequence"/>
</dbReference>
<accession>A0A5B7JFA3</accession>
<name>A0A5B7JFA3_PORTR</name>
<proteinExistence type="predicted"/>
<comment type="caution">
    <text evidence="1">The sequence shown here is derived from an EMBL/GenBank/DDBJ whole genome shotgun (WGS) entry which is preliminary data.</text>
</comment>
<dbReference type="AlphaFoldDB" id="A0A5B7JFA3"/>
<keyword evidence="2" id="KW-1185">Reference proteome</keyword>
<evidence type="ECO:0000313" key="2">
    <source>
        <dbReference type="Proteomes" id="UP000324222"/>
    </source>
</evidence>
<organism evidence="1 2">
    <name type="scientific">Portunus trituberculatus</name>
    <name type="common">Swimming crab</name>
    <name type="synonym">Neptunus trituberculatus</name>
    <dbReference type="NCBI Taxonomy" id="210409"/>
    <lineage>
        <taxon>Eukaryota</taxon>
        <taxon>Metazoa</taxon>
        <taxon>Ecdysozoa</taxon>
        <taxon>Arthropoda</taxon>
        <taxon>Crustacea</taxon>
        <taxon>Multicrustacea</taxon>
        <taxon>Malacostraca</taxon>
        <taxon>Eumalacostraca</taxon>
        <taxon>Eucarida</taxon>
        <taxon>Decapoda</taxon>
        <taxon>Pleocyemata</taxon>
        <taxon>Brachyura</taxon>
        <taxon>Eubrachyura</taxon>
        <taxon>Portunoidea</taxon>
        <taxon>Portunidae</taxon>
        <taxon>Portuninae</taxon>
        <taxon>Portunus</taxon>
    </lineage>
</organism>
<dbReference type="EMBL" id="VSRR010086344">
    <property type="protein sequence ID" value="MPC91034.1"/>
    <property type="molecule type" value="Genomic_DNA"/>
</dbReference>
<sequence length="61" mass="6633">MPVMSADPRLPVMALHGSSVPRCEVADASPASQIRIRKADFLNVCCASVQHPVCHFSRSRV</sequence>
<protein>
    <submittedName>
        <fullName evidence="1">Uncharacterized protein</fullName>
    </submittedName>
</protein>
<evidence type="ECO:0000313" key="1">
    <source>
        <dbReference type="EMBL" id="MPC91034.1"/>
    </source>
</evidence>
<gene>
    <name evidence="1" type="ORF">E2C01_086044</name>
</gene>
<reference evidence="1 2" key="1">
    <citation type="submission" date="2019-05" db="EMBL/GenBank/DDBJ databases">
        <title>Another draft genome of Portunus trituberculatus and its Hox gene families provides insights of decapod evolution.</title>
        <authorList>
            <person name="Jeong J.-H."/>
            <person name="Song I."/>
            <person name="Kim S."/>
            <person name="Choi T."/>
            <person name="Kim D."/>
            <person name="Ryu S."/>
            <person name="Kim W."/>
        </authorList>
    </citation>
    <scope>NUCLEOTIDE SEQUENCE [LARGE SCALE GENOMIC DNA]</scope>
    <source>
        <tissue evidence="1">Muscle</tissue>
    </source>
</reference>